<comment type="caution">
    <text evidence="2">The sequence shown here is derived from an EMBL/GenBank/DDBJ whole genome shotgun (WGS) entry which is preliminary data.</text>
</comment>
<feature type="region of interest" description="Disordered" evidence="1">
    <location>
        <begin position="59"/>
        <end position="111"/>
    </location>
</feature>
<keyword evidence="3" id="KW-1185">Reference proteome</keyword>
<proteinExistence type="predicted"/>
<feature type="region of interest" description="Disordered" evidence="1">
    <location>
        <begin position="1"/>
        <end position="31"/>
    </location>
</feature>
<dbReference type="Proteomes" id="UP001500212">
    <property type="component" value="Unassembled WGS sequence"/>
</dbReference>
<sequence>MRAQVGRVHGREGALLGAYGGTDRSDDVRLGHDASKYLPGFRPNKNRTTFGQYEVTSLGPSVDMTEPTLGHEPATPETTPSPRRQFDAGRAGDDHVHGARPGPVPESLSRF</sequence>
<feature type="compositionally biased region" description="Basic and acidic residues" evidence="1">
    <location>
        <begin position="84"/>
        <end position="97"/>
    </location>
</feature>
<reference evidence="3" key="1">
    <citation type="journal article" date="2019" name="Int. J. Syst. Evol. Microbiol.">
        <title>The Global Catalogue of Microorganisms (GCM) 10K type strain sequencing project: providing services to taxonomists for standard genome sequencing and annotation.</title>
        <authorList>
            <consortium name="The Broad Institute Genomics Platform"/>
            <consortium name="The Broad Institute Genome Sequencing Center for Infectious Disease"/>
            <person name="Wu L."/>
            <person name="Ma J."/>
        </authorList>
    </citation>
    <scope>NUCLEOTIDE SEQUENCE [LARGE SCALE GENOMIC DNA]</scope>
    <source>
        <strain evidence="3">JCM 17938</strain>
    </source>
</reference>
<accession>A0ABP8TL00</accession>
<name>A0ABP8TL00_9ACTN</name>
<protein>
    <submittedName>
        <fullName evidence="2">Uncharacterized protein</fullName>
    </submittedName>
</protein>
<evidence type="ECO:0000256" key="1">
    <source>
        <dbReference type="SAM" id="MobiDB-lite"/>
    </source>
</evidence>
<evidence type="ECO:0000313" key="3">
    <source>
        <dbReference type="Proteomes" id="UP001500212"/>
    </source>
</evidence>
<organism evidence="2 3">
    <name type="scientific">Actinoallomurus liliacearum</name>
    <dbReference type="NCBI Taxonomy" id="1080073"/>
    <lineage>
        <taxon>Bacteria</taxon>
        <taxon>Bacillati</taxon>
        <taxon>Actinomycetota</taxon>
        <taxon>Actinomycetes</taxon>
        <taxon>Streptosporangiales</taxon>
        <taxon>Thermomonosporaceae</taxon>
        <taxon>Actinoallomurus</taxon>
    </lineage>
</organism>
<dbReference type="EMBL" id="BAABHJ010000008">
    <property type="protein sequence ID" value="GAA4609135.1"/>
    <property type="molecule type" value="Genomic_DNA"/>
</dbReference>
<evidence type="ECO:0000313" key="2">
    <source>
        <dbReference type="EMBL" id="GAA4609135.1"/>
    </source>
</evidence>
<gene>
    <name evidence="2" type="ORF">GCM10023195_36530</name>
</gene>